<keyword evidence="5 7" id="KW-1133">Transmembrane helix</keyword>
<comment type="caution">
    <text evidence="8">The sequence shown here is derived from an EMBL/GenBank/DDBJ whole genome shotgun (WGS) entry which is preliminary data.</text>
</comment>
<evidence type="ECO:0000313" key="8">
    <source>
        <dbReference type="EMBL" id="MCW7554260.1"/>
    </source>
</evidence>
<dbReference type="NCBIfam" id="NF011669">
    <property type="entry name" value="PRK15087.1"/>
    <property type="match status" value="1"/>
</dbReference>
<evidence type="ECO:0000256" key="1">
    <source>
        <dbReference type="ARBA" id="ARBA00004651"/>
    </source>
</evidence>
<dbReference type="NCBIfam" id="TIGR01065">
    <property type="entry name" value="hlyIII"/>
    <property type="match status" value="1"/>
</dbReference>
<feature type="transmembrane region" description="Helical" evidence="7">
    <location>
        <begin position="21"/>
        <end position="46"/>
    </location>
</feature>
<feature type="transmembrane region" description="Helical" evidence="7">
    <location>
        <begin position="52"/>
        <end position="72"/>
    </location>
</feature>
<name>A0ABT3MY18_9GAMM</name>
<evidence type="ECO:0000256" key="6">
    <source>
        <dbReference type="ARBA" id="ARBA00023136"/>
    </source>
</evidence>
<comment type="similarity">
    <text evidence="2">Belongs to the UPF0073 (Hly-III) family.</text>
</comment>
<dbReference type="Proteomes" id="UP001209854">
    <property type="component" value="Unassembled WGS sequence"/>
</dbReference>
<feature type="transmembrane region" description="Helical" evidence="7">
    <location>
        <begin position="117"/>
        <end position="137"/>
    </location>
</feature>
<dbReference type="InterPro" id="IPR004254">
    <property type="entry name" value="AdipoR/HlyIII-related"/>
</dbReference>
<keyword evidence="4 7" id="KW-0812">Transmembrane</keyword>
<dbReference type="EMBL" id="JAPFCC010000001">
    <property type="protein sequence ID" value="MCW7554260.1"/>
    <property type="molecule type" value="Genomic_DNA"/>
</dbReference>
<organism evidence="8 9">
    <name type="scientific">Endozoicomonas gorgoniicola</name>
    <dbReference type="NCBI Taxonomy" id="1234144"/>
    <lineage>
        <taxon>Bacteria</taxon>
        <taxon>Pseudomonadati</taxon>
        <taxon>Pseudomonadota</taxon>
        <taxon>Gammaproteobacteria</taxon>
        <taxon>Oceanospirillales</taxon>
        <taxon>Endozoicomonadaceae</taxon>
        <taxon>Endozoicomonas</taxon>
    </lineage>
</organism>
<keyword evidence="6 7" id="KW-0472">Membrane</keyword>
<feature type="transmembrane region" description="Helical" evidence="7">
    <location>
        <begin position="93"/>
        <end position="111"/>
    </location>
</feature>
<feature type="transmembrane region" description="Helical" evidence="7">
    <location>
        <begin position="144"/>
        <end position="160"/>
    </location>
</feature>
<evidence type="ECO:0000313" key="9">
    <source>
        <dbReference type="Proteomes" id="UP001209854"/>
    </source>
</evidence>
<dbReference type="InterPro" id="IPR005744">
    <property type="entry name" value="Hy-lIII"/>
</dbReference>
<evidence type="ECO:0000256" key="7">
    <source>
        <dbReference type="SAM" id="Phobius"/>
    </source>
</evidence>
<dbReference type="PANTHER" id="PTHR20855">
    <property type="entry name" value="ADIPOR/PROGESTIN RECEPTOR-RELATED"/>
    <property type="match status" value="1"/>
</dbReference>
<keyword evidence="9" id="KW-1185">Reference proteome</keyword>
<sequence length="224" mass="25127">MNRYSPPKPPMLNRAYSLGEEIANSVTHGIGAMLSVAGLTLLVTYAAIQGDIWRVVSFSIYGGSMILLFLMSTLYHSFQNEKVKQVFKLLDHCAIYLLIAGTYTPFLLVTLRGTTGWILFAIIWLLAFTGIIFKLAFRHRFKKLSLLTYVAMGWLALFVGQELARSLSAGGMAWLISGGLAYTLGVIFYVWKKLPYNHAIWHLFVLAGSLCHYTTIFVYVLPDN</sequence>
<dbReference type="PANTHER" id="PTHR20855:SF3">
    <property type="entry name" value="LD03007P"/>
    <property type="match status" value="1"/>
</dbReference>
<protein>
    <submittedName>
        <fullName evidence="8">Hemolysin III family protein</fullName>
    </submittedName>
</protein>
<accession>A0ABT3MY18</accession>
<dbReference type="RefSeq" id="WP_262563998.1">
    <property type="nucleotide sequence ID" value="NZ_JAPFCC010000001.1"/>
</dbReference>
<evidence type="ECO:0000256" key="2">
    <source>
        <dbReference type="ARBA" id="ARBA00008488"/>
    </source>
</evidence>
<evidence type="ECO:0000256" key="3">
    <source>
        <dbReference type="ARBA" id="ARBA00022475"/>
    </source>
</evidence>
<gene>
    <name evidence="8" type="ORF">NX722_16855</name>
</gene>
<reference evidence="8 9" key="1">
    <citation type="submission" date="2022-10" db="EMBL/GenBank/DDBJ databases">
        <title>High-quality genome sequences of two octocoral-associated bacteria, Endozoicomonas euniceicola EF212 and Endozoicomonas gorgoniicola PS125.</title>
        <authorList>
            <person name="Chiou Y.-J."/>
            <person name="Chen Y.-H."/>
        </authorList>
    </citation>
    <scope>NUCLEOTIDE SEQUENCE [LARGE SCALE GENOMIC DNA]</scope>
    <source>
        <strain evidence="8 9">PS125</strain>
    </source>
</reference>
<comment type="subcellular location">
    <subcellularLocation>
        <location evidence="1">Cell membrane</location>
        <topology evidence="1">Multi-pass membrane protein</topology>
    </subcellularLocation>
</comment>
<keyword evidence="3" id="KW-1003">Cell membrane</keyword>
<feature type="transmembrane region" description="Helical" evidence="7">
    <location>
        <begin position="172"/>
        <end position="191"/>
    </location>
</feature>
<evidence type="ECO:0000256" key="5">
    <source>
        <dbReference type="ARBA" id="ARBA00022989"/>
    </source>
</evidence>
<dbReference type="Pfam" id="PF03006">
    <property type="entry name" value="HlyIII"/>
    <property type="match status" value="1"/>
</dbReference>
<evidence type="ECO:0000256" key="4">
    <source>
        <dbReference type="ARBA" id="ARBA00022692"/>
    </source>
</evidence>
<proteinExistence type="inferred from homology"/>
<feature type="transmembrane region" description="Helical" evidence="7">
    <location>
        <begin position="203"/>
        <end position="221"/>
    </location>
</feature>